<reference evidence="1 2" key="1">
    <citation type="submission" date="2024-04" db="EMBL/GenBank/DDBJ databases">
        <authorList>
            <person name="Rising A."/>
            <person name="Reimegard J."/>
            <person name="Sonavane S."/>
            <person name="Akerstrom W."/>
            <person name="Nylinder S."/>
            <person name="Hedman E."/>
            <person name="Kallberg Y."/>
        </authorList>
    </citation>
    <scope>NUCLEOTIDE SEQUENCE [LARGE SCALE GENOMIC DNA]</scope>
</reference>
<proteinExistence type="predicted"/>
<dbReference type="AlphaFoldDB" id="A0AAV1ZU67"/>
<dbReference type="Proteomes" id="UP001497382">
    <property type="component" value="Unassembled WGS sequence"/>
</dbReference>
<comment type="caution">
    <text evidence="1">The sequence shown here is derived from an EMBL/GenBank/DDBJ whole genome shotgun (WGS) entry which is preliminary data.</text>
</comment>
<keyword evidence="2" id="KW-1185">Reference proteome</keyword>
<gene>
    <name evidence="1" type="ORF">LARSCL_LOCUS7796</name>
</gene>
<name>A0AAV1ZU67_9ARAC</name>
<organism evidence="1 2">
    <name type="scientific">Larinioides sclopetarius</name>
    <dbReference type="NCBI Taxonomy" id="280406"/>
    <lineage>
        <taxon>Eukaryota</taxon>
        <taxon>Metazoa</taxon>
        <taxon>Ecdysozoa</taxon>
        <taxon>Arthropoda</taxon>
        <taxon>Chelicerata</taxon>
        <taxon>Arachnida</taxon>
        <taxon>Araneae</taxon>
        <taxon>Araneomorphae</taxon>
        <taxon>Entelegynae</taxon>
        <taxon>Araneoidea</taxon>
        <taxon>Araneidae</taxon>
        <taxon>Larinioides</taxon>
    </lineage>
</organism>
<sequence>MYHPMKMLFKYQSSLYQESLVEQQQKENLVLQILVLLDQEMSCIKQLICHALQNQIQKEILFSQT</sequence>
<evidence type="ECO:0000313" key="1">
    <source>
        <dbReference type="EMBL" id="CAL1274934.1"/>
    </source>
</evidence>
<dbReference type="EMBL" id="CAXIEN010000081">
    <property type="protein sequence ID" value="CAL1274934.1"/>
    <property type="molecule type" value="Genomic_DNA"/>
</dbReference>
<evidence type="ECO:0000313" key="2">
    <source>
        <dbReference type="Proteomes" id="UP001497382"/>
    </source>
</evidence>
<accession>A0AAV1ZU67</accession>
<protein>
    <submittedName>
        <fullName evidence="1">Uncharacterized protein</fullName>
    </submittedName>
</protein>